<feature type="domain" description="ELMO" evidence="2">
    <location>
        <begin position="465"/>
        <end position="556"/>
    </location>
</feature>
<proteinExistence type="predicted"/>
<evidence type="ECO:0000313" key="3">
    <source>
        <dbReference type="EMBL" id="OEH76785.1"/>
    </source>
</evidence>
<gene>
    <name evidence="3" type="ORF">cyc_05697</name>
</gene>
<accession>A0A1D3D036</accession>
<sequence length="556" mass="59533">MLRKSTPKGLASPRCLTASLLPAEVYTPCSSSGKPNGVVQQQQQYRPPQEASLPLHQQQLLTHTACMHSPQLEKGAQQQLRPHVAQYAPRSLRARQTLEDLSGTLAAAAAATTTTTTEPADNTADLDAKEALCAAPTAEARQTRWQQQQQQRTWQRKFTSRGNAQQASMPPYLSASCSPAAAASARAEPSPKRGGRRCCSPLGVPQASLHLLDFGGSCSATAASSLGKSRKALLTRHSKAAAAAVAAAARLKLGPSGGVSKWQTVPDGELYVSRCRLKGLKKWLAHTTRRKGELERQLARGLHPEQLTSLLLQSRQIPPHAKRALLLLQDAPAAAVASLAASAAEGDRACDSSNTWGMESVYSEEEVTCCSLGCCRNQRQPAEPPTARAVAGGISQQGEADDDVARVLRCCSFQGALECICSHKGIANRDEFAISLACPLSSMRGLIFSRQVLQILQQQQVQLQRHANLFAALWRLALPHRPLGSSPSSGWKLLGFQGEDPSTDFRGCGLLALRALVFLCYAFPEAAQCMLVDELLVRDNLNQHIGVAVAVVASAA</sequence>
<dbReference type="InParanoid" id="A0A1D3D036"/>
<feature type="region of interest" description="Disordered" evidence="1">
    <location>
        <begin position="137"/>
        <end position="175"/>
    </location>
</feature>
<dbReference type="AlphaFoldDB" id="A0A1D3D036"/>
<feature type="region of interest" description="Disordered" evidence="1">
    <location>
        <begin position="29"/>
        <end position="51"/>
    </location>
</feature>
<organism evidence="3 4">
    <name type="scientific">Cyclospora cayetanensis</name>
    <dbReference type="NCBI Taxonomy" id="88456"/>
    <lineage>
        <taxon>Eukaryota</taxon>
        <taxon>Sar</taxon>
        <taxon>Alveolata</taxon>
        <taxon>Apicomplexa</taxon>
        <taxon>Conoidasida</taxon>
        <taxon>Coccidia</taxon>
        <taxon>Eucoccidiorida</taxon>
        <taxon>Eimeriorina</taxon>
        <taxon>Eimeriidae</taxon>
        <taxon>Cyclospora</taxon>
    </lineage>
</organism>
<evidence type="ECO:0000313" key="4">
    <source>
        <dbReference type="Proteomes" id="UP000095192"/>
    </source>
</evidence>
<dbReference type="Pfam" id="PF04727">
    <property type="entry name" value="ELMO_CED12"/>
    <property type="match status" value="1"/>
</dbReference>
<comment type="caution">
    <text evidence="3">The sequence shown here is derived from an EMBL/GenBank/DDBJ whole genome shotgun (WGS) entry which is preliminary data.</text>
</comment>
<dbReference type="Proteomes" id="UP000095192">
    <property type="component" value="Unassembled WGS sequence"/>
</dbReference>
<dbReference type="EMBL" id="JROU02001325">
    <property type="protein sequence ID" value="OEH76785.1"/>
    <property type="molecule type" value="Genomic_DNA"/>
</dbReference>
<protein>
    <recommendedName>
        <fullName evidence="2">ELMO domain-containing protein</fullName>
    </recommendedName>
</protein>
<name>A0A1D3D036_9EIME</name>
<feature type="compositionally biased region" description="Low complexity" evidence="1">
    <location>
        <begin position="143"/>
        <end position="153"/>
    </location>
</feature>
<reference evidence="3 4" key="1">
    <citation type="journal article" date="2016" name="BMC Genomics">
        <title>Comparative genomics reveals Cyclospora cayetanensis possesses coccidia-like metabolism and invasion components but unique surface antigens.</title>
        <authorList>
            <person name="Liu S."/>
            <person name="Wang L."/>
            <person name="Zheng H."/>
            <person name="Xu Z."/>
            <person name="Roellig D.M."/>
            <person name="Li N."/>
            <person name="Frace M.A."/>
            <person name="Tang K."/>
            <person name="Arrowood M.J."/>
            <person name="Moss D.M."/>
            <person name="Zhang L."/>
            <person name="Feng Y."/>
            <person name="Xiao L."/>
        </authorList>
    </citation>
    <scope>NUCLEOTIDE SEQUENCE [LARGE SCALE GENOMIC DNA]</scope>
    <source>
        <strain evidence="3 4">CHN_HEN01</strain>
    </source>
</reference>
<dbReference type="InterPro" id="IPR006816">
    <property type="entry name" value="ELMO_dom"/>
</dbReference>
<dbReference type="VEuPathDB" id="ToxoDB:cyc_05697"/>
<dbReference type="VEuPathDB" id="ToxoDB:LOC34622009"/>
<evidence type="ECO:0000256" key="1">
    <source>
        <dbReference type="SAM" id="MobiDB-lite"/>
    </source>
</evidence>
<dbReference type="PROSITE" id="PS51335">
    <property type="entry name" value="ELMO"/>
    <property type="match status" value="1"/>
</dbReference>
<evidence type="ECO:0000259" key="2">
    <source>
        <dbReference type="PROSITE" id="PS51335"/>
    </source>
</evidence>
<keyword evidence="4" id="KW-1185">Reference proteome</keyword>
<dbReference type="PANTHER" id="PTHR12771">
    <property type="entry name" value="ENGULFMENT AND CELL MOTILITY"/>
    <property type="match status" value="1"/>
</dbReference>
<dbReference type="InterPro" id="IPR050868">
    <property type="entry name" value="ELMO_domain-containing"/>
</dbReference>